<comment type="caution">
    <text evidence="3">The sequence shown here is derived from an EMBL/GenBank/DDBJ whole genome shotgun (WGS) entry which is preliminary data.</text>
</comment>
<dbReference type="InterPro" id="IPR000073">
    <property type="entry name" value="AB_hydrolase_1"/>
</dbReference>
<keyword evidence="1 3" id="KW-0378">Hydrolase</keyword>
<reference evidence="3 4" key="1">
    <citation type="journal article" date="2013" name="Genome Announc.">
        <title>Draft Genome Sequence of the Lignocellulose Decomposer Thermobifida fusca Strain TM51.</title>
        <authorList>
            <person name="Toth A."/>
            <person name="Barna T."/>
            <person name="Nagy I."/>
            <person name="Horvath B."/>
            <person name="Nagy I."/>
            <person name="Tancsics A."/>
            <person name="Kriszt B."/>
            <person name="Baka E."/>
            <person name="Fekete C."/>
            <person name="Kukolya J."/>
        </authorList>
    </citation>
    <scope>NUCLEOTIDE SEQUENCE [LARGE SCALE GENOMIC DNA]</scope>
    <source>
        <strain evidence="3 4">TM51</strain>
    </source>
</reference>
<dbReference type="PRINTS" id="PR00111">
    <property type="entry name" value="ABHYDROLASE"/>
</dbReference>
<name>A0A9P2TDJ2_THEFU</name>
<evidence type="ECO:0000259" key="2">
    <source>
        <dbReference type="Pfam" id="PF12697"/>
    </source>
</evidence>
<dbReference type="Gene3D" id="3.40.50.1820">
    <property type="entry name" value="alpha/beta hydrolase"/>
    <property type="match status" value="1"/>
</dbReference>
<dbReference type="RefSeq" id="WP_016188025.1">
    <property type="nucleotide sequence ID" value="NZ_AOSG01000002.1"/>
</dbReference>
<dbReference type="AlphaFoldDB" id="A0A9P2TDJ2"/>
<dbReference type="InterPro" id="IPR000639">
    <property type="entry name" value="Epox_hydrolase-like"/>
</dbReference>
<proteinExistence type="predicted"/>
<dbReference type="PANTHER" id="PTHR43329">
    <property type="entry name" value="EPOXIDE HYDROLASE"/>
    <property type="match status" value="1"/>
</dbReference>
<evidence type="ECO:0000256" key="1">
    <source>
        <dbReference type="ARBA" id="ARBA00022801"/>
    </source>
</evidence>
<evidence type="ECO:0000313" key="3">
    <source>
        <dbReference type="EMBL" id="EOR72773.1"/>
    </source>
</evidence>
<dbReference type="SUPFAM" id="SSF53474">
    <property type="entry name" value="alpha/beta-Hydrolases"/>
    <property type="match status" value="1"/>
</dbReference>
<dbReference type="PRINTS" id="PR00412">
    <property type="entry name" value="EPOXHYDRLASE"/>
</dbReference>
<dbReference type="EMBL" id="AOSG01000002">
    <property type="protein sequence ID" value="EOR72773.1"/>
    <property type="molecule type" value="Genomic_DNA"/>
</dbReference>
<protein>
    <submittedName>
        <fullName evidence="3">Hydrolase</fullName>
    </submittedName>
</protein>
<gene>
    <name evidence="3" type="ORF">TM51_00981</name>
</gene>
<dbReference type="Proteomes" id="UP000014184">
    <property type="component" value="Unassembled WGS sequence"/>
</dbReference>
<evidence type="ECO:0000313" key="4">
    <source>
        <dbReference type="Proteomes" id="UP000014184"/>
    </source>
</evidence>
<dbReference type="Pfam" id="PF12697">
    <property type="entry name" value="Abhydrolase_6"/>
    <property type="match status" value="1"/>
</dbReference>
<feature type="domain" description="AB hydrolase-1" evidence="2">
    <location>
        <begin position="43"/>
        <end position="298"/>
    </location>
</feature>
<sequence>MIHRISNVPDESAVLIEGPWTHRLVSAGGIRFHVVEAGTGPLVVLLHGFPQFWWAWEQQITALSAAGYRAVAVDLRGYGASDKPPRGYDLFTAASDIAGLIRVLGEADAAVVGHGLGGLIGWTMSVCHPRAVRRLVALSAPHPVQLATATVAHWHRARGLWELLGLQVPMLPERRLVARNAQAVAEALRAWSCSGWPDAQTEQRFREAFQIPLVAHCSVEYHRWLFRSRFRPDGYRYLQRMREPSPVPTLYVHGVADPLILPAAAHGLERHVRAPYRLRLVEGAGHFPHQERPDQVNALLVEWLSDDAAQT</sequence>
<dbReference type="GO" id="GO:0016787">
    <property type="term" value="F:hydrolase activity"/>
    <property type="evidence" value="ECO:0007669"/>
    <property type="project" value="UniProtKB-KW"/>
</dbReference>
<accession>A0A9P2TDJ2</accession>
<dbReference type="InterPro" id="IPR029058">
    <property type="entry name" value="AB_hydrolase_fold"/>
</dbReference>
<keyword evidence="4" id="KW-1185">Reference proteome</keyword>
<organism evidence="3 4">
    <name type="scientific">Thermobifida fusca TM51</name>
    <dbReference type="NCBI Taxonomy" id="1169414"/>
    <lineage>
        <taxon>Bacteria</taxon>
        <taxon>Bacillati</taxon>
        <taxon>Actinomycetota</taxon>
        <taxon>Actinomycetes</taxon>
        <taxon>Streptosporangiales</taxon>
        <taxon>Nocardiopsidaceae</taxon>
        <taxon>Thermobifida</taxon>
    </lineage>
</organism>